<feature type="compositionally biased region" description="Low complexity" evidence="1">
    <location>
        <begin position="183"/>
        <end position="203"/>
    </location>
</feature>
<sequence>MPILFPRKDKCVGSKQECETGTDTTNTLAICLAVIIPVVVVAIIIAFFIYKAYRRNKKEALEDDDPDFNVDNIMLPEYHNATNPPMRRLPAGMRSLSQANMLSSDSLAMNNPNNQNGDNKNPFADGPRDLNASNMKLGLHQTTSDLALPLGNTKEDLDRYSKNLGLDFHEFNYPIRKMNMPHSANSSPTSSRRNSVSSRTNNRFASKASSPQKSKLTQRISIADLQERDGDLNSDESVHPVGLSKDESFKIPPLHVVGSDSDESDSDIPPQSHPQSQPHADFNRNPDDNLRFDHEKEQPYSQLHHDRSMESHIQHTQAPNGQTFDERIDVPDSSIQKDEAPTTESSSSPVSEDRNLMSNSSHTTVDLPPKHLNIDSSAQISNSDELDADIPLSPEEEEQLKRMKSVYQVYFSRNGSRRVARTDTDNQADYQNEQLPLDQLNQDYHQHGKGRLPNLEKLPLPHQLNKRTSTLESFTTFTAESHKNTNTIPAIPVNQRFDPIDHVNWNAKGKNVQGITPSPSQIRDSIVMFNPVGLSTNKTFVSKGTAKEQVRNLNKQLDSSGNPIPTSPSLNGPLYGFYDYVPERPHGAENLIPKFQKSGSEMDLRKQMDNANV</sequence>
<feature type="compositionally biased region" description="Basic and acidic residues" evidence="1">
    <location>
        <begin position="281"/>
        <end position="313"/>
    </location>
</feature>
<feature type="compositionally biased region" description="Polar residues" evidence="1">
    <location>
        <begin position="314"/>
        <end position="323"/>
    </location>
</feature>
<feature type="compositionally biased region" description="Low complexity" evidence="1">
    <location>
        <begin position="267"/>
        <end position="279"/>
    </location>
</feature>
<evidence type="ECO:0000313" key="3">
    <source>
        <dbReference type="EMBL" id="ONH74333.1"/>
    </source>
</evidence>
<gene>
    <name evidence="3" type="ORF">BOH78_2523</name>
</gene>
<organism evidence="3 4">
    <name type="scientific">Pichia kudriavzevii</name>
    <name type="common">Yeast</name>
    <name type="synonym">Issatchenkia orientalis</name>
    <dbReference type="NCBI Taxonomy" id="4909"/>
    <lineage>
        <taxon>Eukaryota</taxon>
        <taxon>Fungi</taxon>
        <taxon>Dikarya</taxon>
        <taxon>Ascomycota</taxon>
        <taxon>Saccharomycotina</taxon>
        <taxon>Pichiomycetes</taxon>
        <taxon>Pichiales</taxon>
        <taxon>Pichiaceae</taxon>
        <taxon>Pichia</taxon>
    </lineage>
</organism>
<dbReference type="InterPro" id="IPR014805">
    <property type="entry name" value="SKG6/TOS2-like"/>
</dbReference>
<dbReference type="VEuPathDB" id="FungiDB:C5L36_0A10210"/>
<feature type="compositionally biased region" description="Basic and acidic residues" evidence="1">
    <location>
        <begin position="324"/>
        <end position="340"/>
    </location>
</feature>
<protein>
    <submittedName>
        <fullName evidence="3">Protein SKG6</fullName>
    </submittedName>
</protein>
<keyword evidence="2" id="KW-0812">Transmembrane</keyword>
<feature type="compositionally biased region" description="Polar residues" evidence="1">
    <location>
        <begin position="207"/>
        <end position="220"/>
    </location>
</feature>
<name>A0A1V2LND2_PICKU</name>
<keyword evidence="2" id="KW-1133">Transmembrane helix</keyword>
<evidence type="ECO:0000313" key="4">
    <source>
        <dbReference type="Proteomes" id="UP000189274"/>
    </source>
</evidence>
<evidence type="ECO:0000256" key="2">
    <source>
        <dbReference type="SAM" id="Phobius"/>
    </source>
</evidence>
<dbReference type="AlphaFoldDB" id="A0A1V2LND2"/>
<feature type="region of interest" description="Disordered" evidence="1">
    <location>
        <begin position="179"/>
        <end position="375"/>
    </location>
</feature>
<dbReference type="Pfam" id="PF08693">
    <property type="entry name" value="SKG6"/>
    <property type="match status" value="1"/>
</dbReference>
<feature type="compositionally biased region" description="Low complexity" evidence="1">
    <location>
        <begin position="110"/>
        <end position="121"/>
    </location>
</feature>
<dbReference type="Proteomes" id="UP000189274">
    <property type="component" value="Unassembled WGS sequence"/>
</dbReference>
<feature type="transmembrane region" description="Helical" evidence="2">
    <location>
        <begin position="27"/>
        <end position="50"/>
    </location>
</feature>
<dbReference type="EMBL" id="MQVM01000010">
    <property type="protein sequence ID" value="ONH74333.1"/>
    <property type="molecule type" value="Genomic_DNA"/>
</dbReference>
<comment type="caution">
    <text evidence="3">The sequence shown here is derived from an EMBL/GenBank/DDBJ whole genome shotgun (WGS) entry which is preliminary data.</text>
</comment>
<proteinExistence type="predicted"/>
<keyword evidence="2" id="KW-0472">Membrane</keyword>
<accession>A0A1V2LND2</accession>
<reference evidence="4" key="1">
    <citation type="journal article" date="2017" name="Genome Announc.">
        <title>Genome sequences of Cyberlindnera fabianii 65, Pichia kudriavzevii 129, and Saccharomyces cerevisiae 131 isolated from fermented masau fruits in Zimbabwe.</title>
        <authorList>
            <person name="van Rijswijck I.M.H."/>
            <person name="Derks M.F.L."/>
            <person name="Abee T."/>
            <person name="de Ridder D."/>
            <person name="Smid E.J."/>
        </authorList>
    </citation>
    <scope>NUCLEOTIDE SEQUENCE [LARGE SCALE GENOMIC DNA]</scope>
    <source>
        <strain evidence="4">129</strain>
    </source>
</reference>
<feature type="region of interest" description="Disordered" evidence="1">
    <location>
        <begin position="105"/>
        <end position="133"/>
    </location>
</feature>
<evidence type="ECO:0000256" key="1">
    <source>
        <dbReference type="SAM" id="MobiDB-lite"/>
    </source>
</evidence>